<evidence type="ECO:0000313" key="4">
    <source>
        <dbReference type="Proteomes" id="UP001140949"/>
    </source>
</evidence>
<evidence type="ECO:0000256" key="1">
    <source>
        <dbReference type="SAM" id="MobiDB-lite"/>
    </source>
</evidence>
<evidence type="ECO:0000313" key="2">
    <source>
        <dbReference type="EMBL" id="KAJ6802491.1"/>
    </source>
</evidence>
<evidence type="ECO:0000313" key="3">
    <source>
        <dbReference type="EMBL" id="KAJ6820593.1"/>
    </source>
</evidence>
<dbReference type="Proteomes" id="UP001140949">
    <property type="component" value="Unassembled WGS sequence"/>
</dbReference>
<proteinExistence type="predicted"/>
<reference evidence="2" key="1">
    <citation type="journal article" date="2023" name="GigaByte">
        <title>Genome assembly of the bearded iris, Iris pallida Lam.</title>
        <authorList>
            <person name="Bruccoleri R.E."/>
            <person name="Oakeley E.J."/>
            <person name="Faust A.M.E."/>
            <person name="Altorfer M."/>
            <person name="Dessus-Babus S."/>
            <person name="Burckhardt D."/>
            <person name="Oertli M."/>
            <person name="Naumann U."/>
            <person name="Petersen F."/>
            <person name="Wong J."/>
        </authorList>
    </citation>
    <scope>NUCLEOTIDE SEQUENCE</scope>
    <source>
        <strain evidence="2">GSM-AAB239-AS_SAM_17_03QT</strain>
    </source>
</reference>
<protein>
    <submittedName>
        <fullName evidence="2">Uncharacterized protein</fullName>
    </submittedName>
</protein>
<organism evidence="2 4">
    <name type="scientific">Iris pallida</name>
    <name type="common">Sweet iris</name>
    <dbReference type="NCBI Taxonomy" id="29817"/>
    <lineage>
        <taxon>Eukaryota</taxon>
        <taxon>Viridiplantae</taxon>
        <taxon>Streptophyta</taxon>
        <taxon>Embryophyta</taxon>
        <taxon>Tracheophyta</taxon>
        <taxon>Spermatophyta</taxon>
        <taxon>Magnoliopsida</taxon>
        <taxon>Liliopsida</taxon>
        <taxon>Asparagales</taxon>
        <taxon>Iridaceae</taxon>
        <taxon>Iridoideae</taxon>
        <taxon>Irideae</taxon>
        <taxon>Iris</taxon>
    </lineage>
</organism>
<dbReference type="AlphaFoldDB" id="A0AAX6EES1"/>
<accession>A0AAX6EES1</accession>
<gene>
    <name evidence="2" type="ORF">M6B38_192300</name>
    <name evidence="3" type="ORF">M6B38_397560</name>
</gene>
<sequence length="118" mass="13637">MALTFRWRASSTPAKFDGEDDGDGYFPGSHGQRPPFCQWPRRRETLVFSSRPVFPTSSNVEIFVPATTTTAGDFLGDESTEFHLFRRRDDHFQWFFLLTTLRELSKKFLINPVFSPAI</sequence>
<reference evidence="2" key="2">
    <citation type="submission" date="2023-04" db="EMBL/GenBank/DDBJ databases">
        <authorList>
            <person name="Bruccoleri R.E."/>
            <person name="Oakeley E.J."/>
            <person name="Faust A.-M."/>
            <person name="Dessus-Babus S."/>
            <person name="Altorfer M."/>
            <person name="Burckhardt D."/>
            <person name="Oertli M."/>
            <person name="Naumann U."/>
            <person name="Petersen F."/>
            <person name="Wong J."/>
        </authorList>
    </citation>
    <scope>NUCLEOTIDE SEQUENCE</scope>
    <source>
        <strain evidence="2">GSM-AAB239-AS_SAM_17_03QT</strain>
        <tissue evidence="2">Leaf</tissue>
    </source>
</reference>
<dbReference type="EMBL" id="JANAVB010025481">
    <property type="protein sequence ID" value="KAJ6820593.1"/>
    <property type="molecule type" value="Genomic_DNA"/>
</dbReference>
<feature type="region of interest" description="Disordered" evidence="1">
    <location>
        <begin position="1"/>
        <end position="33"/>
    </location>
</feature>
<comment type="caution">
    <text evidence="2">The sequence shown here is derived from an EMBL/GenBank/DDBJ whole genome shotgun (WGS) entry which is preliminary data.</text>
</comment>
<keyword evidence="4" id="KW-1185">Reference proteome</keyword>
<dbReference type="EMBL" id="JANAVB010037220">
    <property type="protein sequence ID" value="KAJ6802491.1"/>
    <property type="molecule type" value="Genomic_DNA"/>
</dbReference>
<name>A0AAX6EES1_IRIPA</name>